<protein>
    <recommendedName>
        <fullName evidence="1">DUF4326 domain-containing protein</fullName>
    </recommendedName>
</protein>
<dbReference type="InterPro" id="IPR025475">
    <property type="entry name" value="DUF4326"/>
</dbReference>
<organism evidence="2">
    <name type="scientific">Terrestrivirus sp</name>
    <dbReference type="NCBI Taxonomy" id="2487775"/>
    <lineage>
        <taxon>Viruses</taxon>
        <taxon>Varidnaviria</taxon>
        <taxon>Bamfordvirae</taxon>
        <taxon>Nucleocytoviricota</taxon>
        <taxon>Megaviricetes</taxon>
        <taxon>Imitervirales</taxon>
        <taxon>Mimiviridae</taxon>
        <taxon>Klosneuvirinae</taxon>
    </lineage>
</organism>
<proteinExistence type="predicted"/>
<accession>A0A3G4ZT23</accession>
<dbReference type="EMBL" id="MK071987">
    <property type="protein sequence ID" value="AYV76589.1"/>
    <property type="molecule type" value="Genomic_DNA"/>
</dbReference>
<feature type="domain" description="DUF4326" evidence="1">
    <location>
        <begin position="26"/>
        <end position="108"/>
    </location>
</feature>
<evidence type="ECO:0000313" key="2">
    <source>
        <dbReference type="EMBL" id="AYV76589.1"/>
    </source>
</evidence>
<sequence length="115" mass="13371">MNQNNEITKVVNVHKPNLIKMGYKDMEEWIKNPNNVYIGRNNPYIKGATGSKYQNTFKVDKYGRDRCLELYEQSIRSNPTLMNQIEELRGKTLGCWCHPLGCHGDILVKILDEKN</sequence>
<name>A0A3G4ZT23_9VIRU</name>
<reference evidence="2" key="1">
    <citation type="submission" date="2018-10" db="EMBL/GenBank/DDBJ databases">
        <title>Hidden diversity of soil giant viruses.</title>
        <authorList>
            <person name="Schulz F."/>
            <person name="Alteio L."/>
            <person name="Goudeau D."/>
            <person name="Ryan E.M."/>
            <person name="Malmstrom R.R."/>
            <person name="Blanchard J."/>
            <person name="Woyke T."/>
        </authorList>
    </citation>
    <scope>NUCLEOTIDE SEQUENCE</scope>
    <source>
        <strain evidence="2">TEV1</strain>
    </source>
</reference>
<evidence type="ECO:0000259" key="1">
    <source>
        <dbReference type="Pfam" id="PF14216"/>
    </source>
</evidence>
<dbReference type="Pfam" id="PF14216">
    <property type="entry name" value="DUF4326"/>
    <property type="match status" value="1"/>
</dbReference>
<gene>
    <name evidence="2" type="ORF">Terrestrivirus9_26</name>
</gene>